<comment type="caution">
    <text evidence="3">The sequence shown here is derived from an EMBL/GenBank/DDBJ whole genome shotgun (WGS) entry which is preliminary data.</text>
</comment>
<sequence length="491" mass="52989">MESLADEVWDVVINGTGLQQSLLALALSRSNKKILHLDCRNYYGGPSAALTLDEAEAWAIENAASNDDSRIFRGATFAKCDDAIASLGPSRAYTLSLAPQMIHCRSELVSQLVSSQVFRCLEFLAVGSFFVYQSEKDGQKPSLVKLPSTREDIFLTTTISAKAKRGMMKFLKLVLDYDSEENKSIWKPHATDFLSDFLASSFKLDSSMQTLITTLTLDLDDKITVQNGILAIHRHLNSTGVFGPGFAAVYPKFGGLSEVVQAGCRACAVGGAAYVLGTGVKASRPISEDDAKVEVDLVDGVTVKSRALVTSLETPCGNKVASKLVAVVDAKPESIFQASVEGAQTPAVAVVAFPAKSLLEDQEHPVYAMLHSSDTGECPVNQCIIYLSSLAYACSKLALSKALESLLFIITTPKCPAPKPLVQIYYEQADSPSSLTIDGNIITVPCNTSDLAFGDGLLKPVREAWEVLTKNDEDAGEYMKFVDRKPVDDDE</sequence>
<organism evidence="3 4">
    <name type="scientific">Ceratocystis pirilliformis</name>
    <dbReference type="NCBI Taxonomy" id="259994"/>
    <lineage>
        <taxon>Eukaryota</taxon>
        <taxon>Fungi</taxon>
        <taxon>Dikarya</taxon>
        <taxon>Ascomycota</taxon>
        <taxon>Pezizomycotina</taxon>
        <taxon>Sordariomycetes</taxon>
        <taxon>Hypocreomycetidae</taxon>
        <taxon>Microascales</taxon>
        <taxon>Ceratocystidaceae</taxon>
        <taxon>Ceratocystis</taxon>
    </lineage>
</organism>
<dbReference type="PRINTS" id="PR00891">
    <property type="entry name" value="RABGDIREP"/>
</dbReference>
<reference evidence="3 4" key="1">
    <citation type="journal article" date="2024" name="IMA Fungus">
        <title>IMA Genome - F19 : A genome assembly and annotation guide to empower mycologists, including annotated draft genome sequences of Ceratocystis pirilliformis, Diaporthe australafricana, Fusarium ophioides, Paecilomyces lecythidis, and Sporothrix stenoceras.</title>
        <authorList>
            <person name="Aylward J."/>
            <person name="Wilson A.M."/>
            <person name="Visagie C.M."/>
            <person name="Spraker J."/>
            <person name="Barnes I."/>
            <person name="Buitendag C."/>
            <person name="Ceriani C."/>
            <person name="Del Mar Angel L."/>
            <person name="du Plessis D."/>
            <person name="Fuchs T."/>
            <person name="Gasser K."/>
            <person name="Kramer D."/>
            <person name="Li W."/>
            <person name="Munsamy K."/>
            <person name="Piso A."/>
            <person name="Price J.L."/>
            <person name="Sonnekus B."/>
            <person name="Thomas C."/>
            <person name="van der Nest A."/>
            <person name="van Dijk A."/>
            <person name="van Heerden A."/>
            <person name="van Vuuren N."/>
            <person name="Yilmaz N."/>
            <person name="Duong T.A."/>
            <person name="van der Merwe N.A."/>
            <person name="Wingfield M.J."/>
            <person name="Wingfield B.D."/>
        </authorList>
    </citation>
    <scope>NUCLEOTIDE SEQUENCE [LARGE SCALE GENOMIC DNA]</scope>
    <source>
        <strain evidence="3 4">CMW 12675</strain>
    </source>
</reference>
<dbReference type="Gene3D" id="3.50.50.60">
    <property type="entry name" value="FAD/NAD(P)-binding domain"/>
    <property type="match status" value="1"/>
</dbReference>
<keyword evidence="4" id="KW-1185">Reference proteome</keyword>
<dbReference type="Gene3D" id="3.30.519.10">
    <property type="entry name" value="Guanine Nucleotide Dissociation Inhibitor, domain 2"/>
    <property type="match status" value="1"/>
</dbReference>
<evidence type="ECO:0000256" key="1">
    <source>
        <dbReference type="ARBA" id="ARBA00005593"/>
    </source>
</evidence>
<gene>
    <name evidence="3" type="ORF">Cpir12675_000820</name>
</gene>
<evidence type="ECO:0000313" key="3">
    <source>
        <dbReference type="EMBL" id="KAL1900686.1"/>
    </source>
</evidence>
<dbReference type="InterPro" id="IPR018203">
    <property type="entry name" value="GDP_dissociation_inhibitor"/>
</dbReference>
<dbReference type="Gene3D" id="1.10.405.10">
    <property type="entry name" value="Guanine Nucleotide Dissociation Inhibitor, domain 1"/>
    <property type="match status" value="1"/>
</dbReference>
<dbReference type="PANTHER" id="PTHR11787:SF4">
    <property type="entry name" value="CHM, RAB ESCORT PROTEIN 1"/>
    <property type="match status" value="1"/>
</dbReference>
<dbReference type="SUPFAM" id="SSF54373">
    <property type="entry name" value="FAD-linked reductases, C-terminal domain"/>
    <property type="match status" value="1"/>
</dbReference>
<dbReference type="EMBL" id="JAWDJO010000011">
    <property type="protein sequence ID" value="KAL1900686.1"/>
    <property type="molecule type" value="Genomic_DNA"/>
</dbReference>
<evidence type="ECO:0000256" key="2">
    <source>
        <dbReference type="PIRNR" id="PIRNR037514"/>
    </source>
</evidence>
<name>A0ABR3ZKU3_9PEZI</name>
<accession>A0ABR3ZKU3</accession>
<dbReference type="Pfam" id="PF00996">
    <property type="entry name" value="GDI"/>
    <property type="match status" value="1"/>
</dbReference>
<dbReference type="InterPro" id="IPR017230">
    <property type="entry name" value="Mrs6"/>
</dbReference>
<dbReference type="PIRSF" id="PIRSF037514">
    <property type="entry name" value="Rab_ger_ger_transf_A_fun"/>
    <property type="match status" value="1"/>
</dbReference>
<proteinExistence type="inferred from homology"/>
<dbReference type="InterPro" id="IPR036188">
    <property type="entry name" value="FAD/NAD-bd_sf"/>
</dbReference>
<dbReference type="PANTHER" id="PTHR11787">
    <property type="entry name" value="RAB GDP-DISSOCIATION INHIBITOR"/>
    <property type="match status" value="1"/>
</dbReference>
<evidence type="ECO:0000313" key="4">
    <source>
        <dbReference type="Proteomes" id="UP001583280"/>
    </source>
</evidence>
<dbReference type="SUPFAM" id="SSF51905">
    <property type="entry name" value="FAD/NAD(P)-binding domain"/>
    <property type="match status" value="1"/>
</dbReference>
<dbReference type="Proteomes" id="UP001583280">
    <property type="component" value="Unassembled WGS sequence"/>
</dbReference>
<protein>
    <recommendedName>
        <fullName evidence="2">Rab proteins geranylgeranyltransferase</fullName>
    </recommendedName>
</protein>
<comment type="similarity">
    <text evidence="1 2">Belongs to the Rab GDI family.</text>
</comment>